<organism evidence="1 2">
    <name type="scientific">Halotia branconii CENA392</name>
    <dbReference type="NCBI Taxonomy" id="1539056"/>
    <lineage>
        <taxon>Bacteria</taxon>
        <taxon>Bacillati</taxon>
        <taxon>Cyanobacteriota</taxon>
        <taxon>Cyanophyceae</taxon>
        <taxon>Nostocales</taxon>
        <taxon>Nodulariaceae</taxon>
        <taxon>Halotia</taxon>
    </lineage>
</organism>
<reference evidence="1 2" key="1">
    <citation type="journal article" date="2023" name="Limnol Oceanogr Lett">
        <title>Environmental adaptations by the intertidal Antarctic cyanobacterium Halotia branconii CENA392 as revealed using long-read genome sequencing.</title>
        <authorList>
            <person name="Dextro R.B."/>
            <person name="Delbaje E."/>
            <person name="Freitas P.N.N."/>
            <person name="Geraldes V."/>
            <person name="Pinto E."/>
            <person name="Long P.F."/>
            <person name="Fiore M.F."/>
        </authorList>
    </citation>
    <scope>NUCLEOTIDE SEQUENCE [LARGE SCALE GENOMIC DNA]</scope>
    <source>
        <strain evidence="1 2">CENA392</strain>
    </source>
</reference>
<name>A0AAJ6NQH2_9CYAN</name>
<protein>
    <submittedName>
        <fullName evidence="1">Uncharacterized protein</fullName>
    </submittedName>
</protein>
<dbReference type="EMBL" id="CP124543">
    <property type="protein sequence ID" value="WGV24666.1"/>
    <property type="molecule type" value="Genomic_DNA"/>
</dbReference>
<accession>A0AAJ6NQH2</accession>
<dbReference type="Proteomes" id="UP001223520">
    <property type="component" value="Chromosome"/>
</dbReference>
<sequence>MMSNLFSELSPEQQELLTGGQCCGRGQFSGMQTFQGGSRPDIIVNGDLTDTSNGRTFPVRILGFLSQ</sequence>
<dbReference type="RefSeq" id="WP_281481984.1">
    <property type="nucleotide sequence ID" value="NZ_CP124543.1"/>
</dbReference>
<gene>
    <name evidence="1" type="ORF">QI031_23290</name>
</gene>
<dbReference type="KEGG" id="hbq:QI031_23290"/>
<proteinExistence type="predicted"/>
<dbReference type="AlphaFoldDB" id="A0AAJ6NQH2"/>
<keyword evidence="2" id="KW-1185">Reference proteome</keyword>
<evidence type="ECO:0000313" key="2">
    <source>
        <dbReference type="Proteomes" id="UP001223520"/>
    </source>
</evidence>
<evidence type="ECO:0000313" key="1">
    <source>
        <dbReference type="EMBL" id="WGV24666.1"/>
    </source>
</evidence>